<dbReference type="EMBL" id="JH600068">
    <property type="protein sequence ID" value="EIG52429.1"/>
    <property type="molecule type" value="Genomic_DNA"/>
</dbReference>
<dbReference type="eggNOG" id="COG0438">
    <property type="taxonomic scope" value="Bacteria"/>
</dbReference>
<dbReference type="PANTHER" id="PTHR45947">
    <property type="entry name" value="SULFOQUINOVOSYL TRANSFERASE SQD2"/>
    <property type="match status" value="1"/>
</dbReference>
<dbReference type="InterPro" id="IPR001296">
    <property type="entry name" value="Glyco_trans_1"/>
</dbReference>
<dbReference type="OrthoDB" id="9790710at2"/>
<dbReference type="PANTHER" id="PTHR45947:SF3">
    <property type="entry name" value="SULFOQUINOVOSYL TRANSFERASE SQD2"/>
    <property type="match status" value="1"/>
</dbReference>
<dbReference type="Pfam" id="PF00534">
    <property type="entry name" value="Glycos_transf_1"/>
    <property type="match status" value="1"/>
</dbReference>
<reference evidence="3" key="1">
    <citation type="submission" date="2011-11" db="EMBL/GenBank/DDBJ databases">
        <title>Improved High-Quality Draft sequence of Desulfovibrio sp. U5L.</title>
        <authorList>
            <consortium name="US DOE Joint Genome Institute"/>
            <person name="Lucas S."/>
            <person name="Han J."/>
            <person name="Lapidus A."/>
            <person name="Cheng J.-F."/>
            <person name="Goodwin L."/>
            <person name="Pitluck S."/>
            <person name="Peters L."/>
            <person name="Ovchinnikova G."/>
            <person name="Held B."/>
            <person name="Detter J.C."/>
            <person name="Han C."/>
            <person name="Tapia R."/>
            <person name="Land M."/>
            <person name="Hauser L."/>
            <person name="Kyrpides N."/>
            <person name="Ivanova N."/>
            <person name="Pagani I."/>
            <person name="Gabster J."/>
            <person name="Walker C."/>
            <person name="Stolyar S."/>
            <person name="Stahl D."/>
            <person name="Arkin A."/>
            <person name="Dehal P."/>
            <person name="Hazen T."/>
            <person name="Woyke T."/>
        </authorList>
    </citation>
    <scope>NUCLEOTIDE SEQUENCE [LARGE SCALE GENOMIC DNA]</scope>
    <source>
        <strain evidence="3">U5L</strain>
    </source>
</reference>
<dbReference type="STRING" id="596152.DesU5LDRAFT_0725"/>
<dbReference type="InterPro" id="IPR028098">
    <property type="entry name" value="Glyco_trans_4-like_N"/>
</dbReference>
<keyword evidence="3" id="KW-0808">Transferase</keyword>
<dbReference type="SUPFAM" id="SSF53756">
    <property type="entry name" value="UDP-Glycosyltransferase/glycogen phosphorylase"/>
    <property type="match status" value="1"/>
</dbReference>
<evidence type="ECO:0000259" key="2">
    <source>
        <dbReference type="Pfam" id="PF13579"/>
    </source>
</evidence>
<dbReference type="GO" id="GO:0016758">
    <property type="term" value="F:hexosyltransferase activity"/>
    <property type="evidence" value="ECO:0007669"/>
    <property type="project" value="TreeGrafter"/>
</dbReference>
<dbReference type="Gene3D" id="3.40.50.2000">
    <property type="entry name" value="Glycogen Phosphorylase B"/>
    <property type="match status" value="2"/>
</dbReference>
<gene>
    <name evidence="3" type="ORF">DesU5LDRAFT_0725</name>
</gene>
<dbReference type="Pfam" id="PF13579">
    <property type="entry name" value="Glyco_trans_4_4"/>
    <property type="match status" value="1"/>
</dbReference>
<protein>
    <submittedName>
        <fullName evidence="3">Glycosyltransferase</fullName>
    </submittedName>
</protein>
<dbReference type="HOGENOM" id="CLU_009583_2_1_7"/>
<evidence type="ECO:0000313" key="3">
    <source>
        <dbReference type="EMBL" id="EIG52429.1"/>
    </source>
</evidence>
<feature type="domain" description="Glycosyltransferase subfamily 4-like N-terminal" evidence="2">
    <location>
        <begin position="15"/>
        <end position="168"/>
    </location>
</feature>
<dbReference type="AlphaFoldDB" id="I2PY23"/>
<sequence>MRVLQIGKFYPPDAGGVETATRQVAEGLARLGASCEVVCFAGAGAEGAGGDAAGCRVHRQPVLATIASQPLSLAYVRKVMALAPAFDVLHVHLPNPLAGLALFLARPQAAVVLHWHSDVIGKGLLARAARPLESWLCRRADLVIGPTAVHVEQSDRAREFAGKSAVVPFCVDASLARPEAADPARVAALRQRFGGRKIVFALGRLVPYKGFGVLIEAAARLPEGAVTVIGGCGPLAEALAARVQAAGLADRVCLPGRIPDADLPDWLAACHVFCLPSVTRAEMFGIVQLEAMAFGKPVVSTAIPRSGVPWVNVDDETGLLVPPGDAPALAAALSRLLADEALRTRLGRGGLAAVAGRFSPAAVDEALSRAYARLRPA</sequence>
<organism evidence="3">
    <name type="scientific">Desulfovibrio sp. U5L</name>
    <dbReference type="NCBI Taxonomy" id="596152"/>
    <lineage>
        <taxon>Bacteria</taxon>
        <taxon>Pseudomonadati</taxon>
        <taxon>Thermodesulfobacteriota</taxon>
        <taxon>Desulfovibrionia</taxon>
        <taxon>Desulfovibrionales</taxon>
        <taxon>Desulfovibrionaceae</taxon>
        <taxon>Desulfovibrio</taxon>
    </lineage>
</organism>
<name>I2PY23_9BACT</name>
<proteinExistence type="predicted"/>
<dbReference type="InterPro" id="IPR050194">
    <property type="entry name" value="Glycosyltransferase_grp1"/>
</dbReference>
<accession>I2PY23</accession>
<feature type="domain" description="Glycosyl transferase family 1" evidence="1">
    <location>
        <begin position="194"/>
        <end position="348"/>
    </location>
</feature>
<evidence type="ECO:0000259" key="1">
    <source>
        <dbReference type="Pfam" id="PF00534"/>
    </source>
</evidence>